<evidence type="ECO:0000313" key="2">
    <source>
        <dbReference type="Proteomes" id="UP000050525"/>
    </source>
</evidence>
<proteinExistence type="predicted"/>
<organism evidence="1 2">
    <name type="scientific">Alligator mississippiensis</name>
    <name type="common">American alligator</name>
    <dbReference type="NCBI Taxonomy" id="8496"/>
    <lineage>
        <taxon>Eukaryota</taxon>
        <taxon>Metazoa</taxon>
        <taxon>Chordata</taxon>
        <taxon>Craniata</taxon>
        <taxon>Vertebrata</taxon>
        <taxon>Euteleostomi</taxon>
        <taxon>Archelosauria</taxon>
        <taxon>Archosauria</taxon>
        <taxon>Crocodylia</taxon>
        <taxon>Alligatoridae</taxon>
        <taxon>Alligatorinae</taxon>
        <taxon>Alligator</taxon>
    </lineage>
</organism>
<keyword evidence="2" id="KW-1185">Reference proteome</keyword>
<dbReference type="AlphaFoldDB" id="A0A151M106"/>
<dbReference type="Proteomes" id="UP000050525">
    <property type="component" value="Unassembled WGS sequence"/>
</dbReference>
<gene>
    <name evidence="1" type="ORF">Y1Q_0011757</name>
</gene>
<reference evidence="1 2" key="1">
    <citation type="journal article" date="2012" name="Genome Biol.">
        <title>Sequencing three crocodilian genomes to illuminate the evolution of archosaurs and amniotes.</title>
        <authorList>
            <person name="St John J.A."/>
            <person name="Braun E.L."/>
            <person name="Isberg S.R."/>
            <person name="Miles L.G."/>
            <person name="Chong A.Y."/>
            <person name="Gongora J."/>
            <person name="Dalzell P."/>
            <person name="Moran C."/>
            <person name="Bed'hom B."/>
            <person name="Abzhanov A."/>
            <person name="Burgess S.C."/>
            <person name="Cooksey A.M."/>
            <person name="Castoe T.A."/>
            <person name="Crawford N.G."/>
            <person name="Densmore L.D."/>
            <person name="Drew J.C."/>
            <person name="Edwards S.V."/>
            <person name="Faircloth B.C."/>
            <person name="Fujita M.K."/>
            <person name="Greenwold M.J."/>
            <person name="Hoffmann F.G."/>
            <person name="Howard J.M."/>
            <person name="Iguchi T."/>
            <person name="Janes D.E."/>
            <person name="Khan S.Y."/>
            <person name="Kohno S."/>
            <person name="de Koning A.J."/>
            <person name="Lance S.L."/>
            <person name="McCarthy F.M."/>
            <person name="McCormack J.E."/>
            <person name="Merchant M.E."/>
            <person name="Peterson D.G."/>
            <person name="Pollock D.D."/>
            <person name="Pourmand N."/>
            <person name="Raney B.J."/>
            <person name="Roessler K.A."/>
            <person name="Sanford J.R."/>
            <person name="Sawyer R.H."/>
            <person name="Schmidt C.J."/>
            <person name="Triplett E.W."/>
            <person name="Tuberville T.D."/>
            <person name="Venegas-Anaya M."/>
            <person name="Howard J.T."/>
            <person name="Jarvis E.D."/>
            <person name="Guillette L.J.Jr."/>
            <person name="Glenn T.C."/>
            <person name="Green R.E."/>
            <person name="Ray D.A."/>
        </authorList>
    </citation>
    <scope>NUCLEOTIDE SEQUENCE [LARGE SCALE GENOMIC DNA]</scope>
    <source>
        <strain evidence="1">KSC_2009_1</strain>
    </source>
</reference>
<dbReference type="EMBL" id="AKHW03006853">
    <property type="protein sequence ID" value="KYO18198.1"/>
    <property type="molecule type" value="Genomic_DNA"/>
</dbReference>
<comment type="caution">
    <text evidence="1">The sequence shown here is derived from an EMBL/GenBank/DDBJ whole genome shotgun (WGS) entry which is preliminary data.</text>
</comment>
<sequence>MGYFILTVPGRGDLHVSTNTAKQLSHQHVGVWRLRDRIFGGYLLSRATQRLQLAGAWMQGTHMQQVPVPFTPGHHAD</sequence>
<protein>
    <submittedName>
        <fullName evidence="1">Uncharacterized protein</fullName>
    </submittedName>
</protein>
<accession>A0A151M106</accession>
<evidence type="ECO:0000313" key="1">
    <source>
        <dbReference type="EMBL" id="KYO18198.1"/>
    </source>
</evidence>
<name>A0A151M106_ALLMI</name>